<dbReference type="GO" id="GO:0046872">
    <property type="term" value="F:metal ion binding"/>
    <property type="evidence" value="ECO:0007669"/>
    <property type="project" value="UniProtKB-KW"/>
</dbReference>
<organism evidence="6 7">
    <name type="scientific">Mycolicibacterium agri</name>
    <name type="common">Mycobacterium agri</name>
    <dbReference type="NCBI Taxonomy" id="36811"/>
    <lineage>
        <taxon>Bacteria</taxon>
        <taxon>Bacillati</taxon>
        <taxon>Actinomycetota</taxon>
        <taxon>Actinomycetes</taxon>
        <taxon>Mycobacteriales</taxon>
        <taxon>Mycobacteriaceae</taxon>
        <taxon>Mycolicibacterium</taxon>
    </lineage>
</organism>
<dbReference type="RefSeq" id="WP_097938254.1">
    <property type="nucleotide sequence ID" value="NZ_BLKS01000001.1"/>
</dbReference>
<comment type="cofactor">
    <cofactor evidence="1">
        <name>Zn(2+)</name>
        <dbReference type="ChEBI" id="CHEBI:29105"/>
    </cofactor>
</comment>
<proteinExistence type="predicted"/>
<accession>A0A2A7NDQ0</accession>
<reference evidence="5" key="3">
    <citation type="submission" date="2020-02" db="EMBL/GenBank/DDBJ databases">
        <authorList>
            <person name="Matsumoto Y."/>
            <person name="Motooka D."/>
            <person name="Nakamura S."/>
        </authorList>
    </citation>
    <scope>NUCLEOTIDE SEQUENCE</scope>
    <source>
        <strain evidence="5">JCM 6377</strain>
    </source>
</reference>
<dbReference type="EMBL" id="PDCP01000004">
    <property type="protein sequence ID" value="PEG41939.1"/>
    <property type="molecule type" value="Genomic_DNA"/>
</dbReference>
<keyword evidence="3" id="KW-0479">Metal-binding</keyword>
<evidence type="ECO:0000256" key="3">
    <source>
        <dbReference type="ARBA" id="ARBA00022723"/>
    </source>
</evidence>
<reference evidence="6 7" key="1">
    <citation type="submission" date="2017-10" db="EMBL/GenBank/DDBJ databases">
        <title>The new phylogeny of genus Mycobacterium.</title>
        <authorList>
            <person name="Tortoli E."/>
            <person name="Trovato A."/>
            <person name="Cirillo D.M."/>
        </authorList>
    </citation>
    <scope>NUCLEOTIDE SEQUENCE [LARGE SCALE GENOMIC DNA]</scope>
    <source>
        <strain evidence="6 7">CCUG37673</strain>
    </source>
</reference>
<comment type="caution">
    <text evidence="6">The sequence shown here is derived from an EMBL/GenBank/DDBJ whole genome shotgun (WGS) entry which is preliminary data.</text>
</comment>
<dbReference type="InterPro" id="IPR013785">
    <property type="entry name" value="Aldolase_TIM"/>
</dbReference>
<keyword evidence="4" id="KW-0862">Zinc</keyword>
<evidence type="ECO:0000313" key="6">
    <source>
        <dbReference type="EMBL" id="PEG41939.1"/>
    </source>
</evidence>
<keyword evidence="7" id="KW-1185">Reference proteome</keyword>
<dbReference type="EMBL" id="BLKS01000001">
    <property type="protein sequence ID" value="GFG49930.1"/>
    <property type="molecule type" value="Genomic_DNA"/>
</dbReference>
<evidence type="ECO:0000313" key="8">
    <source>
        <dbReference type="Proteomes" id="UP000465302"/>
    </source>
</evidence>
<dbReference type="InterPro" id="IPR008567">
    <property type="entry name" value="BKACE"/>
</dbReference>
<protein>
    <submittedName>
        <fullName evidence="6">3-keto-5-aminohexanoate cleavage protein</fullName>
    </submittedName>
</protein>
<dbReference type="AlphaFoldDB" id="A0A2A7NDQ0"/>
<reference evidence="5 8" key="2">
    <citation type="journal article" date="2019" name="Emerg. Microbes Infect.">
        <title>Comprehensive subspecies identification of 175 nontuberculous mycobacteria species based on 7547 genomic profiles.</title>
        <authorList>
            <person name="Matsumoto Y."/>
            <person name="Kinjo T."/>
            <person name="Motooka D."/>
            <person name="Nabeya D."/>
            <person name="Jung N."/>
            <person name="Uechi K."/>
            <person name="Horii T."/>
            <person name="Iida T."/>
            <person name="Fujita J."/>
            <person name="Nakamura S."/>
        </authorList>
    </citation>
    <scope>NUCLEOTIDE SEQUENCE [LARGE SCALE GENOMIC DNA]</scope>
    <source>
        <strain evidence="5 8">JCM 6377</strain>
    </source>
</reference>
<keyword evidence="2" id="KW-0808">Transferase</keyword>
<dbReference type="OrthoDB" id="9063716at2"/>
<dbReference type="GO" id="GO:0043720">
    <property type="term" value="F:3-keto-5-aminohexanoate cleavage activity"/>
    <property type="evidence" value="ECO:0007669"/>
    <property type="project" value="InterPro"/>
</dbReference>
<evidence type="ECO:0000256" key="4">
    <source>
        <dbReference type="ARBA" id="ARBA00022833"/>
    </source>
</evidence>
<evidence type="ECO:0000313" key="7">
    <source>
        <dbReference type="Proteomes" id="UP000220914"/>
    </source>
</evidence>
<dbReference type="PANTHER" id="PTHR37418">
    <property type="entry name" value="3-KETO-5-AMINOHEXANOATE CLEAVAGE ENZYME-RELATED"/>
    <property type="match status" value="1"/>
</dbReference>
<dbReference type="PANTHER" id="PTHR37418:SF2">
    <property type="entry name" value="3-KETO-5-AMINOHEXANOATE CLEAVAGE ENZYME"/>
    <property type="match status" value="1"/>
</dbReference>
<evidence type="ECO:0000256" key="2">
    <source>
        <dbReference type="ARBA" id="ARBA00022679"/>
    </source>
</evidence>
<dbReference type="Proteomes" id="UP000465302">
    <property type="component" value="Unassembled WGS sequence"/>
</dbReference>
<name>A0A2A7NDQ0_MYCAG</name>
<dbReference type="Pfam" id="PF05853">
    <property type="entry name" value="BKACE"/>
    <property type="match status" value="1"/>
</dbReference>
<evidence type="ECO:0000313" key="5">
    <source>
        <dbReference type="EMBL" id="GFG49930.1"/>
    </source>
</evidence>
<dbReference type="Gene3D" id="3.20.20.70">
    <property type="entry name" value="Aldolase class I"/>
    <property type="match status" value="1"/>
</dbReference>
<evidence type="ECO:0000256" key="1">
    <source>
        <dbReference type="ARBA" id="ARBA00001947"/>
    </source>
</evidence>
<sequence length="282" mass="30653">MTTPAIITVAITGAVPTTRDNPAVPVVPERQVASAIEAYEAGATVCHVHVRDADERPASDPALYGEVEQGIREACPDMVVQFSTGARGRTIEERFACLELRPEMASFSTGSVNFPTGIYENPPDVVEDVAKRLIDLGIKPEIEVFDMAMLYKAADLLQRGLLNAGPQVQLVMGIKNALPPRESLVDFFAAEIRELIPDATWTCMATGRYQLDANRWALARGGHVRTGLEDNIFYSKGRLAASNAELVARVADLCAEYDRHPASPAETRELLGLPMRAESMGT</sequence>
<gene>
    <name evidence="6" type="ORF">CQY20_03370</name>
    <name evidence="5" type="ORF">MAGR_13710</name>
</gene>
<dbReference type="Proteomes" id="UP000220914">
    <property type="component" value="Unassembled WGS sequence"/>
</dbReference>